<keyword evidence="7" id="KW-0961">Cell wall biogenesis/degradation</keyword>
<dbReference type="GO" id="GO:0030476">
    <property type="term" value="P:ascospore wall assembly"/>
    <property type="evidence" value="ECO:0007669"/>
    <property type="project" value="EnsemblFungi"/>
</dbReference>
<dbReference type="FunFam" id="3.20.20.80:FF:000038">
    <property type="entry name" value="1,3-beta-glucanosyltransferase"/>
    <property type="match status" value="1"/>
</dbReference>
<reference evidence="10 11" key="1">
    <citation type="journal article" date="2011" name="Proc. Natl. Acad. Sci. U.S.A.">
        <title>Evolutionary erosion of yeast sex chromosomes by mating-type switching accidents.</title>
        <authorList>
            <person name="Gordon J.L."/>
            <person name="Armisen D."/>
            <person name="Proux-Wera E."/>
            <person name="Oheigeartaigh S.S."/>
            <person name="Byrne K.P."/>
            <person name="Wolfe K.H."/>
        </authorList>
    </citation>
    <scope>NUCLEOTIDE SEQUENCE [LARGE SCALE GENOMIC DNA]</scope>
    <source>
        <strain evidence="11">ATCC 10597 / BCRC 20456 / CBS 421 / NBRC 0211 / NRRL Y-12639</strain>
    </source>
</reference>
<proteinExistence type="inferred from homology"/>
<keyword evidence="8" id="KW-0808">Transferase</keyword>
<evidence type="ECO:0000256" key="5">
    <source>
        <dbReference type="ARBA" id="ARBA00023157"/>
    </source>
</evidence>
<evidence type="ECO:0000256" key="2">
    <source>
        <dbReference type="ARBA" id="ARBA00007528"/>
    </source>
</evidence>
<feature type="domain" description="X8" evidence="9">
    <location>
        <begin position="399"/>
        <end position="469"/>
    </location>
</feature>
<sequence>MKSYWFMFSVIISSLFSGKAVTVEKKYTIAESKTPIIEVIGNKFFDSESGEQFFIKGIAYQPSRSQEQMDDMHESYETKYIDPLADPETCLRDIPYLKKLHINTIRVYTVAPLKDHNTCMEALSRNGIYVLLDLSEPDVSIVRDNPSWNINILRRYKEVVDAMNKYPNLLGFFAGNEVTNDKTNTDASPFVKAAIRDIKQYMNEKKYRKIPVGYSINDDEDTRKNLADYFTCGDVTADFYGVNMYEWCGYSSYGTSGYRERTIEFENFSIPVFFSEFGCNLVRPRPFTEIGALYSKKMTQVWSGGLVYMFFEEENNYGVVKIDKNDTVKELPDFLFLEEEFGKVTPKGIKKTDYMENHLPKISEKRECPNSIKLENWNANEDLPPTPDDAKCLCLDTILPCLVLPFENSFEYEELFDYICHQVDCTDIIVDGGKGLYGTYSDCTAEQQLSLQISKIYFKSGTKNTICPIDNKNIYFNLESQEGEGLTGGCKKLLLDLKESLNVNSVKTKKRVGDGKDKKEEKKVKP</sequence>
<evidence type="ECO:0000256" key="3">
    <source>
        <dbReference type="ARBA" id="ARBA00022622"/>
    </source>
</evidence>
<dbReference type="HOGENOM" id="CLU_021855_2_0_1"/>
<comment type="similarity">
    <text evidence="2 8">Belongs to the glycosyl hydrolase 72 family.</text>
</comment>
<dbReference type="Gene3D" id="3.20.20.80">
    <property type="entry name" value="Glycosidases"/>
    <property type="match status" value="1"/>
</dbReference>
<dbReference type="EC" id="2.4.1.-" evidence="8"/>
<evidence type="ECO:0000313" key="11">
    <source>
        <dbReference type="Proteomes" id="UP000000689"/>
    </source>
</evidence>
<evidence type="ECO:0000256" key="6">
    <source>
        <dbReference type="ARBA" id="ARBA00023180"/>
    </source>
</evidence>
<dbReference type="EMBL" id="HE580276">
    <property type="protein sequence ID" value="CCD27049.1"/>
    <property type="molecule type" value="Genomic_DNA"/>
</dbReference>
<dbReference type="PANTHER" id="PTHR31468">
    <property type="entry name" value="1,3-BETA-GLUCANOSYLTRANSFERASE GAS1"/>
    <property type="match status" value="1"/>
</dbReference>
<dbReference type="GO" id="GO:0071970">
    <property type="term" value="P:fungal-type cell wall (1-&gt;3)-beta-D-glucan biosynthetic process"/>
    <property type="evidence" value="ECO:0007669"/>
    <property type="project" value="TreeGrafter"/>
</dbReference>
<dbReference type="RefSeq" id="XP_003672292.1">
    <property type="nucleotide sequence ID" value="XM_003672244.1"/>
</dbReference>
<organism evidence="10 11">
    <name type="scientific">Naumovozyma dairenensis (strain ATCC 10597 / BCRC 20456 / CBS 421 / NBRC 0211 / NRRL Y-12639)</name>
    <name type="common">Saccharomyces dairenensis</name>
    <dbReference type="NCBI Taxonomy" id="1071378"/>
    <lineage>
        <taxon>Eukaryota</taxon>
        <taxon>Fungi</taxon>
        <taxon>Dikarya</taxon>
        <taxon>Ascomycota</taxon>
        <taxon>Saccharomycotina</taxon>
        <taxon>Saccharomycetes</taxon>
        <taxon>Saccharomycetales</taxon>
        <taxon>Saccharomycetaceae</taxon>
        <taxon>Naumovozyma</taxon>
    </lineage>
</organism>
<dbReference type="SMART" id="SM00768">
    <property type="entry name" value="X8"/>
    <property type="match status" value="1"/>
</dbReference>
<evidence type="ECO:0000256" key="4">
    <source>
        <dbReference type="ARBA" id="ARBA00022729"/>
    </source>
</evidence>
<dbReference type="eggNOG" id="ENOG502QRZZ">
    <property type="taxonomic scope" value="Eukaryota"/>
</dbReference>
<dbReference type="KEGG" id="ndi:NDAI_0J01570"/>
<dbReference type="InterPro" id="IPR012946">
    <property type="entry name" value="X8"/>
</dbReference>
<dbReference type="OrthoDB" id="421038at2759"/>
<protein>
    <recommendedName>
        <fullName evidence="8">1,3-beta-glucanosyltransferase</fullName>
        <ecNumber evidence="8">2.4.1.-</ecNumber>
    </recommendedName>
</protein>
<dbReference type="OMA" id="ICLRDIP"/>
<comment type="function">
    <text evidence="8">Splits internally a 1,3-beta-glucan molecule and transfers the newly generated reducing end (the donor) to the non-reducing end of another 1,3-beta-glucan molecule (the acceptor) forming a 1,3-beta linkage, resulting in the elongation of 1,3-beta-glucan chains in the cell wall.</text>
</comment>
<evidence type="ECO:0000256" key="7">
    <source>
        <dbReference type="ARBA" id="ARBA00023316"/>
    </source>
</evidence>
<keyword evidence="6" id="KW-0325">Glycoprotein</keyword>
<dbReference type="InterPro" id="IPR004886">
    <property type="entry name" value="Glucanosyltransferase"/>
</dbReference>
<feature type="signal peptide" evidence="8">
    <location>
        <begin position="1"/>
        <end position="20"/>
    </location>
</feature>
<accession>G0WGX1</accession>
<keyword evidence="4 8" id="KW-0732">Signal</keyword>
<evidence type="ECO:0000256" key="1">
    <source>
        <dbReference type="ARBA" id="ARBA00004589"/>
    </source>
</evidence>
<keyword evidence="3 8" id="KW-0336">GPI-anchor</keyword>
<dbReference type="GO" id="GO:0098552">
    <property type="term" value="C:side of membrane"/>
    <property type="evidence" value="ECO:0007669"/>
    <property type="project" value="UniProtKB-KW"/>
</dbReference>
<keyword evidence="11" id="KW-1185">Reference proteome</keyword>
<dbReference type="Pfam" id="PF03198">
    <property type="entry name" value="Glyco_hydro_72"/>
    <property type="match status" value="1"/>
</dbReference>
<feature type="chain" id="PRO_5005130871" description="1,3-beta-glucanosyltransferase" evidence="8">
    <location>
        <begin position="21"/>
        <end position="526"/>
    </location>
</feature>
<dbReference type="GO" id="GO:0042124">
    <property type="term" value="F:1,3-beta-glucanosyltransferase activity"/>
    <property type="evidence" value="ECO:0007669"/>
    <property type="project" value="EnsemblFungi"/>
</dbReference>
<keyword evidence="5" id="KW-1015">Disulfide bond</keyword>
<dbReference type="Proteomes" id="UP000000689">
    <property type="component" value="Chromosome 10"/>
</dbReference>
<comment type="subcellular location">
    <subcellularLocation>
        <location evidence="8">Cell membrane</location>
        <topology evidence="8">Lipid-anchor</topology>
        <topology evidence="8">GPI-anchor</topology>
    </subcellularLocation>
    <subcellularLocation>
        <location evidence="1">Membrane</location>
        <topology evidence="1">Lipid-anchor</topology>
        <topology evidence="1">GPI-anchor</topology>
    </subcellularLocation>
</comment>
<dbReference type="Pfam" id="PF07983">
    <property type="entry name" value="X8"/>
    <property type="match status" value="1"/>
</dbReference>
<evidence type="ECO:0000313" key="10">
    <source>
        <dbReference type="EMBL" id="CCD27049.1"/>
    </source>
</evidence>
<dbReference type="PANTHER" id="PTHR31468:SF10">
    <property type="entry name" value="1,3-BETA-GLUCANOSYLTRANSFERASE GAS2"/>
    <property type="match status" value="1"/>
</dbReference>
<keyword evidence="8" id="KW-0472">Membrane</keyword>
<dbReference type="InterPro" id="IPR017853">
    <property type="entry name" value="GH"/>
</dbReference>
<evidence type="ECO:0000259" key="9">
    <source>
        <dbReference type="SMART" id="SM00768"/>
    </source>
</evidence>
<dbReference type="GO" id="GO:0005886">
    <property type="term" value="C:plasma membrane"/>
    <property type="evidence" value="ECO:0007669"/>
    <property type="project" value="UniProtKB-SubCell"/>
</dbReference>
<name>G0WGX1_NAUDC</name>
<dbReference type="SUPFAM" id="SSF51445">
    <property type="entry name" value="(Trans)glycosidases"/>
    <property type="match status" value="1"/>
</dbReference>
<evidence type="ECO:0000256" key="8">
    <source>
        <dbReference type="RuleBase" id="RU361209"/>
    </source>
</evidence>
<keyword evidence="8" id="KW-0449">Lipoprotein</keyword>
<gene>
    <name evidence="10" type="primary">NDAI0J01570</name>
    <name evidence="10" type="ordered locus">NDAI_0J01570</name>
</gene>
<dbReference type="AlphaFoldDB" id="G0WGX1"/>
<dbReference type="Gene3D" id="1.20.58.1040">
    <property type="match status" value="1"/>
</dbReference>
<dbReference type="GeneID" id="11494624"/>
<dbReference type="STRING" id="1071378.G0WGX1"/>